<dbReference type="GO" id="GO:0005829">
    <property type="term" value="C:cytosol"/>
    <property type="evidence" value="ECO:0007669"/>
    <property type="project" value="TreeGrafter"/>
</dbReference>
<proteinExistence type="inferred from homology"/>
<dbReference type="PANTHER" id="PTHR35089">
    <property type="entry name" value="CHAPERONE PROTEIN SKP"/>
    <property type="match status" value="1"/>
</dbReference>
<sequence length="224" mass="24135">MSSGHSPEPRSVIGRPGMIRLTVLWMLAILVVFVGNGSLGGEALAQARPVGAPVVVIIVDVQQIQRESLAGKGLITQRDKYQQSFQADFNAARQRLQASDQELAKQKGTIPQDAYDQKAKALEQQVVAFQRRTQVAVRALEKSTEAAAAELMNAILGITGEVANEMGANLVIPKQQVVLHEPSMDVTPKVIERLNRRLSAVNFPAPVVDDAEPAAASTAKPNKK</sequence>
<gene>
    <name evidence="4" type="ORF">A6A04_08725</name>
</gene>
<keyword evidence="3" id="KW-0812">Transmembrane</keyword>
<dbReference type="AlphaFoldDB" id="A0A178M5X0"/>
<keyword evidence="5" id="KW-1185">Reference proteome</keyword>
<accession>A0A178M5X0</accession>
<keyword evidence="2" id="KW-0732">Signal</keyword>
<dbReference type="SUPFAM" id="SSF111384">
    <property type="entry name" value="OmpH-like"/>
    <property type="match status" value="1"/>
</dbReference>
<evidence type="ECO:0000256" key="1">
    <source>
        <dbReference type="ARBA" id="ARBA00009091"/>
    </source>
</evidence>
<name>A0A178M5X0_9PROT</name>
<reference evidence="4 5" key="1">
    <citation type="submission" date="2016-04" db="EMBL/GenBank/DDBJ databases">
        <title>Draft genome sequence of freshwater magnetotactic bacteria Magnetospirillum marisnigri SP-1 and Magnetospirillum moscoviense BB-1.</title>
        <authorList>
            <person name="Koziaeva V."/>
            <person name="Dziuba M.V."/>
            <person name="Ivanov T.M."/>
            <person name="Kuznetsov B."/>
            <person name="Grouzdev D.S."/>
        </authorList>
    </citation>
    <scope>NUCLEOTIDE SEQUENCE [LARGE SCALE GENOMIC DNA]</scope>
    <source>
        <strain evidence="4 5">SP-1</strain>
    </source>
</reference>
<evidence type="ECO:0000313" key="5">
    <source>
        <dbReference type="Proteomes" id="UP000078428"/>
    </source>
</evidence>
<dbReference type="Proteomes" id="UP000078428">
    <property type="component" value="Unassembled WGS sequence"/>
</dbReference>
<comment type="caution">
    <text evidence="4">The sequence shown here is derived from an EMBL/GenBank/DDBJ whole genome shotgun (WGS) entry which is preliminary data.</text>
</comment>
<dbReference type="Pfam" id="PF03938">
    <property type="entry name" value="OmpH"/>
    <property type="match status" value="1"/>
</dbReference>
<dbReference type="InterPro" id="IPR024930">
    <property type="entry name" value="Skp_dom_sf"/>
</dbReference>
<evidence type="ECO:0000256" key="3">
    <source>
        <dbReference type="SAM" id="Phobius"/>
    </source>
</evidence>
<dbReference type="PANTHER" id="PTHR35089:SF1">
    <property type="entry name" value="CHAPERONE PROTEIN SKP"/>
    <property type="match status" value="1"/>
</dbReference>
<evidence type="ECO:0008006" key="6">
    <source>
        <dbReference type="Google" id="ProtNLM"/>
    </source>
</evidence>
<dbReference type="InterPro" id="IPR005632">
    <property type="entry name" value="Chaperone_Skp"/>
</dbReference>
<comment type="similarity">
    <text evidence="1">Belongs to the Skp family.</text>
</comment>
<dbReference type="STRING" id="1285242.A6A04_08725"/>
<dbReference type="GO" id="GO:0051082">
    <property type="term" value="F:unfolded protein binding"/>
    <property type="evidence" value="ECO:0007669"/>
    <property type="project" value="InterPro"/>
</dbReference>
<organism evidence="4 5">
    <name type="scientific">Paramagnetospirillum marisnigri</name>
    <dbReference type="NCBI Taxonomy" id="1285242"/>
    <lineage>
        <taxon>Bacteria</taxon>
        <taxon>Pseudomonadati</taxon>
        <taxon>Pseudomonadota</taxon>
        <taxon>Alphaproteobacteria</taxon>
        <taxon>Rhodospirillales</taxon>
        <taxon>Magnetospirillaceae</taxon>
        <taxon>Paramagnetospirillum</taxon>
    </lineage>
</organism>
<protein>
    <recommendedName>
        <fullName evidence="6">Molecular chaperone Skp</fullName>
    </recommendedName>
</protein>
<feature type="transmembrane region" description="Helical" evidence="3">
    <location>
        <begin position="21"/>
        <end position="39"/>
    </location>
</feature>
<evidence type="ECO:0000256" key="2">
    <source>
        <dbReference type="ARBA" id="ARBA00022729"/>
    </source>
</evidence>
<dbReference type="Gene3D" id="3.30.910.20">
    <property type="entry name" value="Skp domain"/>
    <property type="match status" value="1"/>
</dbReference>
<keyword evidence="3" id="KW-0472">Membrane</keyword>
<keyword evidence="3" id="KW-1133">Transmembrane helix</keyword>
<dbReference type="GO" id="GO:0050821">
    <property type="term" value="P:protein stabilization"/>
    <property type="evidence" value="ECO:0007669"/>
    <property type="project" value="TreeGrafter"/>
</dbReference>
<dbReference type="EMBL" id="LWQT01000120">
    <property type="protein sequence ID" value="OAN43956.1"/>
    <property type="molecule type" value="Genomic_DNA"/>
</dbReference>
<evidence type="ECO:0000313" key="4">
    <source>
        <dbReference type="EMBL" id="OAN43956.1"/>
    </source>
</evidence>
<dbReference type="SMART" id="SM00935">
    <property type="entry name" value="OmpH"/>
    <property type="match status" value="1"/>
</dbReference>